<dbReference type="EMBL" id="MN738917">
    <property type="protein sequence ID" value="QHT31259.1"/>
    <property type="molecule type" value="Genomic_DNA"/>
</dbReference>
<dbReference type="GO" id="GO:0048270">
    <property type="term" value="F:methionine adenosyltransferase regulator activity"/>
    <property type="evidence" value="ECO:0007669"/>
    <property type="project" value="TreeGrafter"/>
</dbReference>
<evidence type="ECO:0000259" key="1">
    <source>
        <dbReference type="Pfam" id="PF01370"/>
    </source>
</evidence>
<dbReference type="PANTHER" id="PTHR10491">
    <property type="entry name" value="DTDP-4-DEHYDRORHAMNOSE REDUCTASE"/>
    <property type="match status" value="1"/>
</dbReference>
<dbReference type="AlphaFoldDB" id="A0A6C0ESF6"/>
<dbReference type="SUPFAM" id="SSF51735">
    <property type="entry name" value="NAD(P)-binding Rossmann-fold domains"/>
    <property type="match status" value="1"/>
</dbReference>
<dbReference type="GO" id="GO:0048269">
    <property type="term" value="C:methionine adenosyltransferase complex"/>
    <property type="evidence" value="ECO:0007669"/>
    <property type="project" value="TreeGrafter"/>
</dbReference>
<dbReference type="InterPro" id="IPR001509">
    <property type="entry name" value="Epimerase_deHydtase"/>
</dbReference>
<feature type="domain" description="NAD-dependent epimerase/dehydratase" evidence="1">
    <location>
        <begin position="6"/>
        <end position="123"/>
    </location>
</feature>
<reference evidence="2" key="1">
    <citation type="journal article" date="2020" name="Nature">
        <title>Giant virus diversity and host interactions through global metagenomics.</title>
        <authorList>
            <person name="Schulz F."/>
            <person name="Roux S."/>
            <person name="Paez-Espino D."/>
            <person name="Jungbluth S."/>
            <person name="Walsh D.A."/>
            <person name="Denef V.J."/>
            <person name="McMahon K.D."/>
            <person name="Konstantinidis K.T."/>
            <person name="Eloe-Fadrosh E.A."/>
            <person name="Kyrpides N.C."/>
            <person name="Woyke T."/>
        </authorList>
    </citation>
    <scope>NUCLEOTIDE SEQUENCE</scope>
    <source>
        <strain evidence="2">GVMAG-M-3300009155-2</strain>
    </source>
</reference>
<organism evidence="2">
    <name type="scientific">viral metagenome</name>
    <dbReference type="NCBI Taxonomy" id="1070528"/>
    <lineage>
        <taxon>unclassified sequences</taxon>
        <taxon>metagenomes</taxon>
        <taxon>organismal metagenomes</taxon>
    </lineage>
</organism>
<evidence type="ECO:0000313" key="2">
    <source>
        <dbReference type="EMBL" id="QHT31259.1"/>
    </source>
</evidence>
<name>A0A6C0ESF6_9ZZZZ</name>
<dbReference type="Gene3D" id="3.40.50.720">
    <property type="entry name" value="NAD(P)-binding Rossmann-like Domain"/>
    <property type="match status" value="1"/>
</dbReference>
<protein>
    <recommendedName>
        <fullName evidence="1">NAD-dependent epimerase/dehydratase domain-containing protein</fullName>
    </recommendedName>
</protein>
<dbReference type="PANTHER" id="PTHR10491:SF4">
    <property type="entry name" value="METHIONINE ADENOSYLTRANSFERASE 2 SUBUNIT BETA"/>
    <property type="match status" value="1"/>
</dbReference>
<dbReference type="InterPro" id="IPR005913">
    <property type="entry name" value="dTDP_dehydrorham_reduct"/>
</dbReference>
<dbReference type="Pfam" id="PF01370">
    <property type="entry name" value="Epimerase"/>
    <property type="match status" value="1"/>
</dbReference>
<sequence length="311" mass="35622">MSKSEILIFGANGWIGSKVYNLLKQRNITVHKAYSRGDNLSDIENEIYSIKDLTHVMSFIGRTHGTYENQKIGTIDYLEKPGKLVENIKDNLFSPIQLAEICKKNNIHFTYLGTGCIFDYDNEHTLGDLSNGFKDTDLPNFFGSSYSTVKGYTDRLMQLLYNDTCLNLRIRMPITDEVNERNFITKITNYTKICSLPNSMTVLDELLPILIDFALEKKVGTYNFTNPGLITHNEILKMYKEIVDPAFTWNNFTITEQNEILASKRSNNFLDTSKLENDINDINNSISNINTSVRNCLLRMKENIEKSSSKN</sequence>
<dbReference type="InterPro" id="IPR036291">
    <property type="entry name" value="NAD(P)-bd_dom_sf"/>
</dbReference>
<dbReference type="GO" id="GO:0006556">
    <property type="term" value="P:S-adenosylmethionine biosynthetic process"/>
    <property type="evidence" value="ECO:0007669"/>
    <property type="project" value="TreeGrafter"/>
</dbReference>
<accession>A0A6C0ESF6</accession>
<proteinExistence type="predicted"/>